<evidence type="ECO:0000256" key="5">
    <source>
        <dbReference type="ARBA" id="ARBA00023163"/>
    </source>
</evidence>
<dbReference type="Pfam" id="PF00126">
    <property type="entry name" value="HTH_1"/>
    <property type="match status" value="1"/>
</dbReference>
<dbReference type="OrthoDB" id="8587114at2"/>
<evidence type="ECO:0000313" key="7">
    <source>
        <dbReference type="EMBL" id="AWB34969.1"/>
    </source>
</evidence>
<evidence type="ECO:0000313" key="8">
    <source>
        <dbReference type="Proteomes" id="UP000244571"/>
    </source>
</evidence>
<organism evidence="7 8">
    <name type="scientific">Orrella marina</name>
    <dbReference type="NCBI Taxonomy" id="2163011"/>
    <lineage>
        <taxon>Bacteria</taxon>
        <taxon>Pseudomonadati</taxon>
        <taxon>Pseudomonadota</taxon>
        <taxon>Betaproteobacteria</taxon>
        <taxon>Burkholderiales</taxon>
        <taxon>Alcaligenaceae</taxon>
        <taxon>Orrella</taxon>
    </lineage>
</organism>
<evidence type="ECO:0000256" key="2">
    <source>
        <dbReference type="ARBA" id="ARBA00023015"/>
    </source>
</evidence>
<proteinExistence type="inferred from homology"/>
<dbReference type="GO" id="GO:2000142">
    <property type="term" value="P:regulation of DNA-templated transcription initiation"/>
    <property type="evidence" value="ECO:0007669"/>
    <property type="project" value="TreeGrafter"/>
</dbReference>
<evidence type="ECO:0000256" key="3">
    <source>
        <dbReference type="ARBA" id="ARBA00023125"/>
    </source>
</evidence>
<keyword evidence="3" id="KW-0238">DNA-binding</keyword>
<dbReference type="PANTHER" id="PTHR30293">
    <property type="entry name" value="TRANSCRIPTIONAL REGULATORY PROTEIN NAC-RELATED"/>
    <property type="match status" value="1"/>
</dbReference>
<keyword evidence="2" id="KW-0805">Transcription regulation</keyword>
<dbReference type="GO" id="GO:0003677">
    <property type="term" value="F:DNA binding"/>
    <property type="evidence" value="ECO:0007669"/>
    <property type="project" value="UniProtKB-KW"/>
</dbReference>
<dbReference type="GO" id="GO:0003700">
    <property type="term" value="F:DNA-binding transcription factor activity"/>
    <property type="evidence" value="ECO:0007669"/>
    <property type="project" value="InterPro"/>
</dbReference>
<feature type="domain" description="HTH lysR-type" evidence="6">
    <location>
        <begin position="1"/>
        <end position="58"/>
    </location>
</feature>
<evidence type="ECO:0000256" key="1">
    <source>
        <dbReference type="ARBA" id="ARBA00009437"/>
    </source>
</evidence>
<comment type="similarity">
    <text evidence="1">Belongs to the LysR transcriptional regulatory family.</text>
</comment>
<evidence type="ECO:0000259" key="6">
    <source>
        <dbReference type="PROSITE" id="PS50931"/>
    </source>
</evidence>
<dbReference type="AlphaFoldDB" id="A0A2R4XMM6"/>
<dbReference type="SUPFAM" id="SSF53850">
    <property type="entry name" value="Periplasmic binding protein-like II"/>
    <property type="match status" value="1"/>
</dbReference>
<dbReference type="InterPro" id="IPR036388">
    <property type="entry name" value="WH-like_DNA-bd_sf"/>
</dbReference>
<dbReference type="EMBL" id="CP028901">
    <property type="protein sequence ID" value="AWB34969.1"/>
    <property type="molecule type" value="Genomic_DNA"/>
</dbReference>
<accession>A0A2R4XMM6</accession>
<dbReference type="InterPro" id="IPR005119">
    <property type="entry name" value="LysR_subst-bd"/>
</dbReference>
<dbReference type="SUPFAM" id="SSF46785">
    <property type="entry name" value="Winged helix' DNA-binding domain"/>
    <property type="match status" value="1"/>
</dbReference>
<name>A0A2R4XMM6_9BURK</name>
<gene>
    <name evidence="7" type="ORF">DBV39_15930</name>
</gene>
<evidence type="ECO:0000256" key="4">
    <source>
        <dbReference type="ARBA" id="ARBA00023159"/>
    </source>
</evidence>
<dbReference type="PROSITE" id="PS50931">
    <property type="entry name" value="HTH_LYSR"/>
    <property type="match status" value="1"/>
</dbReference>
<keyword evidence="8" id="KW-1185">Reference proteome</keyword>
<dbReference type="Proteomes" id="UP000244571">
    <property type="component" value="Chromosome"/>
</dbReference>
<dbReference type="FunFam" id="1.10.10.10:FF:000001">
    <property type="entry name" value="LysR family transcriptional regulator"/>
    <property type="match status" value="1"/>
</dbReference>
<sequence>MELRQLRYFVKVVELGSMGRAAQALGVVTSALSQQIARLETELSTVLLRRSATGATPTEAGLAFWQQAQLALRHADEAVQAAQHARLSGHVSLGMTPTTASVLGLPLLKAMRSQYPDVRLQIVESLSGNLSTLLSARQLDLAIVFQSGQRGKWLTELLLDEQLFMIAHEELFRAETDDSMTLATVAKLPLVLPSGNHGLRAVLNAAFERAQVWPNLVAEVDGLAMLMDVVQSGLAATIQPGSAMARITGPGLHAHALSDKELRRPSFLATLPEEELSPAALAMRNIIREVAATLVEDNQWPGASLYKS</sequence>
<dbReference type="Gene3D" id="3.40.190.290">
    <property type="match status" value="1"/>
</dbReference>
<dbReference type="KEGG" id="boz:DBV39_15930"/>
<dbReference type="Pfam" id="PF03466">
    <property type="entry name" value="LysR_substrate"/>
    <property type="match status" value="1"/>
</dbReference>
<protein>
    <submittedName>
        <fullName evidence="7">LysR family transcriptional regulator</fullName>
    </submittedName>
</protein>
<keyword evidence="5" id="KW-0804">Transcription</keyword>
<keyword evidence="4" id="KW-0010">Activator</keyword>
<dbReference type="RefSeq" id="WP_108622379.1">
    <property type="nucleotide sequence ID" value="NZ_CP028901.1"/>
</dbReference>
<dbReference type="InterPro" id="IPR036390">
    <property type="entry name" value="WH_DNA-bd_sf"/>
</dbReference>
<dbReference type="InterPro" id="IPR000847">
    <property type="entry name" value="LysR_HTH_N"/>
</dbReference>
<dbReference type="PANTHER" id="PTHR30293:SF0">
    <property type="entry name" value="NITROGEN ASSIMILATION REGULATORY PROTEIN NAC"/>
    <property type="match status" value="1"/>
</dbReference>
<reference evidence="7 8" key="1">
    <citation type="submission" date="2018-04" db="EMBL/GenBank/DDBJ databases">
        <title>Bordetella sp. HZ20 isolated from seawater.</title>
        <authorList>
            <person name="Sun C."/>
        </authorList>
    </citation>
    <scope>NUCLEOTIDE SEQUENCE [LARGE SCALE GENOMIC DNA]</scope>
    <source>
        <strain evidence="7 8">HZ20</strain>
    </source>
</reference>
<dbReference type="Gene3D" id="1.10.10.10">
    <property type="entry name" value="Winged helix-like DNA-binding domain superfamily/Winged helix DNA-binding domain"/>
    <property type="match status" value="1"/>
</dbReference>